<evidence type="ECO:0000256" key="8">
    <source>
        <dbReference type="SAM" id="Phobius"/>
    </source>
</evidence>
<evidence type="ECO:0000256" key="5">
    <source>
        <dbReference type="ARBA" id="ARBA00022692"/>
    </source>
</evidence>
<dbReference type="NCBIfam" id="TIGR00688">
    <property type="entry name" value="rarD"/>
    <property type="match status" value="1"/>
</dbReference>
<organism evidence="10 11">
    <name type="scientific">Candidatus Andeanibacterium colombiense</name>
    <dbReference type="NCBI Taxonomy" id="3121345"/>
    <lineage>
        <taxon>Bacteria</taxon>
        <taxon>Pseudomonadati</taxon>
        <taxon>Pseudomonadota</taxon>
        <taxon>Alphaproteobacteria</taxon>
        <taxon>Sphingomonadales</taxon>
        <taxon>Sphingomonadaceae</taxon>
        <taxon>Candidatus Andeanibacterium</taxon>
    </lineage>
</organism>
<dbReference type="GO" id="GO:0005886">
    <property type="term" value="C:plasma membrane"/>
    <property type="evidence" value="ECO:0007669"/>
    <property type="project" value="UniProtKB-SubCell"/>
</dbReference>
<evidence type="ECO:0000256" key="2">
    <source>
        <dbReference type="ARBA" id="ARBA00007362"/>
    </source>
</evidence>
<sequence length="306" mass="32650">MAHPPPSRPRLDGLPHALGTHALWGLMPLYLTLVHSVPPIEFVAWRVIFTLPLCLLFLARTGQWGEVAHAFADRRAALALLGSAAMIAVNWVLYVIAIQNGHVYAASLGYYILPLLMMLMGLLVLKERLSRLQWCAAALAAVGVAVLAAGALATLLFSLAMALTFGTYGLVRKIVHVGPLAGLTVETLLLCPPALGVLGWYALQPAGSSIAQGWGPAGALALGGPMTAIPLVMFATAARRMDYTVMGFLQFLSPTIVFLLGLFWFHETLKPAQLACFAAIWAAMALFVWDLFRGQSAPGLADEAPG</sequence>
<dbReference type="InterPro" id="IPR004626">
    <property type="entry name" value="RarD"/>
</dbReference>
<evidence type="ECO:0000313" key="10">
    <source>
        <dbReference type="EMBL" id="WEK47532.1"/>
    </source>
</evidence>
<feature type="domain" description="EamA" evidence="9">
    <location>
        <begin position="17"/>
        <end position="147"/>
    </location>
</feature>
<evidence type="ECO:0000259" key="9">
    <source>
        <dbReference type="Pfam" id="PF00892"/>
    </source>
</evidence>
<dbReference type="AlphaFoldDB" id="A0AAJ5X802"/>
<dbReference type="PANTHER" id="PTHR22911">
    <property type="entry name" value="ACYL-MALONYL CONDENSING ENZYME-RELATED"/>
    <property type="match status" value="1"/>
</dbReference>
<name>A0AAJ5X802_9SPHN</name>
<comment type="subcellular location">
    <subcellularLocation>
        <location evidence="1">Cell membrane</location>
        <topology evidence="1">Multi-pass membrane protein</topology>
    </subcellularLocation>
</comment>
<gene>
    <name evidence="10" type="primary">rarD</name>
    <name evidence="10" type="ORF">P0Y56_04365</name>
</gene>
<protein>
    <submittedName>
        <fullName evidence="10">EamA family transporter RarD</fullName>
    </submittedName>
</protein>
<keyword evidence="3" id="KW-0813">Transport</keyword>
<keyword evidence="5 8" id="KW-0812">Transmembrane</keyword>
<dbReference type="InterPro" id="IPR037185">
    <property type="entry name" value="EmrE-like"/>
</dbReference>
<evidence type="ECO:0000313" key="11">
    <source>
        <dbReference type="Proteomes" id="UP001218362"/>
    </source>
</evidence>
<proteinExistence type="inferred from homology"/>
<keyword evidence="4" id="KW-1003">Cell membrane</keyword>
<feature type="transmembrane region" description="Helical" evidence="8">
    <location>
        <begin position="43"/>
        <end position="64"/>
    </location>
</feature>
<feature type="transmembrane region" description="Helical" evidence="8">
    <location>
        <begin position="12"/>
        <end position="31"/>
    </location>
</feature>
<feature type="transmembrane region" description="Helical" evidence="8">
    <location>
        <begin position="214"/>
        <end position="235"/>
    </location>
</feature>
<evidence type="ECO:0000256" key="7">
    <source>
        <dbReference type="ARBA" id="ARBA00023136"/>
    </source>
</evidence>
<feature type="transmembrane region" description="Helical" evidence="8">
    <location>
        <begin position="76"/>
        <end position="97"/>
    </location>
</feature>
<accession>A0AAJ5X802</accession>
<feature type="transmembrane region" description="Helical" evidence="8">
    <location>
        <begin position="247"/>
        <end position="266"/>
    </location>
</feature>
<dbReference type="PANTHER" id="PTHR22911:SF137">
    <property type="entry name" value="SOLUTE CARRIER FAMILY 35 MEMBER G2-RELATED"/>
    <property type="match status" value="1"/>
</dbReference>
<comment type="similarity">
    <text evidence="2">Belongs to the EamA transporter family.</text>
</comment>
<evidence type="ECO:0000256" key="6">
    <source>
        <dbReference type="ARBA" id="ARBA00022989"/>
    </source>
</evidence>
<dbReference type="KEGG" id="acob:P0Y56_04365"/>
<dbReference type="InterPro" id="IPR000620">
    <property type="entry name" value="EamA_dom"/>
</dbReference>
<feature type="transmembrane region" description="Helical" evidence="8">
    <location>
        <begin position="272"/>
        <end position="292"/>
    </location>
</feature>
<dbReference type="Pfam" id="PF00892">
    <property type="entry name" value="EamA"/>
    <property type="match status" value="1"/>
</dbReference>
<dbReference type="Proteomes" id="UP001218362">
    <property type="component" value="Chromosome"/>
</dbReference>
<feature type="transmembrane region" description="Helical" evidence="8">
    <location>
        <begin position="183"/>
        <end position="202"/>
    </location>
</feature>
<keyword evidence="7 8" id="KW-0472">Membrane</keyword>
<keyword evidence="6 8" id="KW-1133">Transmembrane helix</keyword>
<feature type="transmembrane region" description="Helical" evidence="8">
    <location>
        <begin position="132"/>
        <end position="149"/>
    </location>
</feature>
<reference evidence="10" key="1">
    <citation type="submission" date="2023-03" db="EMBL/GenBank/DDBJ databases">
        <title>Andean soil-derived lignocellulolytic bacterial consortium as a source of novel taxa and putative plastic-active enzymes.</title>
        <authorList>
            <person name="Diaz-Garcia L."/>
            <person name="Chuvochina M."/>
            <person name="Feuerriegel G."/>
            <person name="Bunk B."/>
            <person name="Sproer C."/>
            <person name="Streit W.R."/>
            <person name="Rodriguez L.M."/>
            <person name="Overmann J."/>
            <person name="Jimenez D.J."/>
        </authorList>
    </citation>
    <scope>NUCLEOTIDE SEQUENCE</scope>
    <source>
        <strain evidence="10">MAG 26</strain>
    </source>
</reference>
<feature type="transmembrane region" description="Helical" evidence="8">
    <location>
        <begin position="103"/>
        <end position="125"/>
    </location>
</feature>
<evidence type="ECO:0000256" key="1">
    <source>
        <dbReference type="ARBA" id="ARBA00004651"/>
    </source>
</evidence>
<evidence type="ECO:0000256" key="4">
    <source>
        <dbReference type="ARBA" id="ARBA00022475"/>
    </source>
</evidence>
<dbReference type="SUPFAM" id="SSF103481">
    <property type="entry name" value="Multidrug resistance efflux transporter EmrE"/>
    <property type="match status" value="2"/>
</dbReference>
<dbReference type="EMBL" id="CP119316">
    <property type="protein sequence ID" value="WEK47532.1"/>
    <property type="molecule type" value="Genomic_DNA"/>
</dbReference>
<evidence type="ECO:0000256" key="3">
    <source>
        <dbReference type="ARBA" id="ARBA00022448"/>
    </source>
</evidence>